<dbReference type="RefSeq" id="WP_378966852.1">
    <property type="nucleotide sequence ID" value="NZ_JBHTBJ010000006.1"/>
</dbReference>
<keyword evidence="1" id="KW-1133">Transmembrane helix</keyword>
<protein>
    <submittedName>
        <fullName evidence="2">Uncharacterized protein</fullName>
    </submittedName>
</protein>
<keyword evidence="3" id="KW-1185">Reference proteome</keyword>
<reference evidence="3" key="1">
    <citation type="journal article" date="2019" name="Int. J. Syst. Evol. Microbiol.">
        <title>The Global Catalogue of Microorganisms (GCM) 10K type strain sequencing project: providing services to taxonomists for standard genome sequencing and annotation.</title>
        <authorList>
            <consortium name="The Broad Institute Genomics Platform"/>
            <consortium name="The Broad Institute Genome Sequencing Center for Infectious Disease"/>
            <person name="Wu L."/>
            <person name="Ma J."/>
        </authorList>
    </citation>
    <scope>NUCLEOTIDE SEQUENCE [LARGE SCALE GENOMIC DNA]</scope>
    <source>
        <strain evidence="3">XZYJT-10</strain>
    </source>
</reference>
<dbReference type="Proteomes" id="UP001596548">
    <property type="component" value="Unassembled WGS sequence"/>
</dbReference>
<gene>
    <name evidence="2" type="ORF">ACFQS1_11765</name>
</gene>
<feature type="transmembrane region" description="Helical" evidence="1">
    <location>
        <begin position="26"/>
        <end position="47"/>
    </location>
</feature>
<keyword evidence="1" id="KW-0472">Membrane</keyword>
<accession>A0ABW2HSD6</accession>
<name>A0ABW2HSD6_9ACTN</name>
<evidence type="ECO:0000313" key="3">
    <source>
        <dbReference type="Proteomes" id="UP001596548"/>
    </source>
</evidence>
<sequence length="51" mass="4883">MSGLPRSALFSVAVIDSAGPDLETGALVGAALLGTALTVLACARLSAAEPG</sequence>
<organism evidence="2 3">
    <name type="scientific">Paractinoplanes rhizophilus</name>
    <dbReference type="NCBI Taxonomy" id="1416877"/>
    <lineage>
        <taxon>Bacteria</taxon>
        <taxon>Bacillati</taxon>
        <taxon>Actinomycetota</taxon>
        <taxon>Actinomycetes</taxon>
        <taxon>Micromonosporales</taxon>
        <taxon>Micromonosporaceae</taxon>
        <taxon>Paractinoplanes</taxon>
    </lineage>
</organism>
<evidence type="ECO:0000256" key="1">
    <source>
        <dbReference type="SAM" id="Phobius"/>
    </source>
</evidence>
<evidence type="ECO:0000313" key="2">
    <source>
        <dbReference type="EMBL" id="MFC7274661.1"/>
    </source>
</evidence>
<dbReference type="EMBL" id="JBHTBJ010000006">
    <property type="protein sequence ID" value="MFC7274661.1"/>
    <property type="molecule type" value="Genomic_DNA"/>
</dbReference>
<keyword evidence="1" id="KW-0812">Transmembrane</keyword>
<comment type="caution">
    <text evidence="2">The sequence shown here is derived from an EMBL/GenBank/DDBJ whole genome shotgun (WGS) entry which is preliminary data.</text>
</comment>
<proteinExistence type="predicted"/>